<dbReference type="AlphaFoldDB" id="A0A0N4UUX2"/>
<dbReference type="GO" id="GO:0038023">
    <property type="term" value="F:signaling receptor activity"/>
    <property type="evidence" value="ECO:0007669"/>
    <property type="project" value="TreeGrafter"/>
</dbReference>
<dbReference type="STRING" id="51028.A0A0N4UUX2"/>
<evidence type="ECO:0000313" key="3">
    <source>
        <dbReference type="WBParaSite" id="EVEC_0000121201-mRNA-1"/>
    </source>
</evidence>
<proteinExistence type="predicted"/>
<dbReference type="PANTHER" id="PTHR44755:SF9">
    <property type="entry name" value="PROTEIN CBG14864"/>
    <property type="match status" value="1"/>
</dbReference>
<reference evidence="3" key="1">
    <citation type="submission" date="2017-02" db="UniProtKB">
        <authorList>
            <consortium name="WormBaseParasite"/>
        </authorList>
    </citation>
    <scope>IDENTIFICATION</scope>
</reference>
<dbReference type="EMBL" id="UXUI01007149">
    <property type="protein sequence ID" value="VDD85777.1"/>
    <property type="molecule type" value="Genomic_DNA"/>
</dbReference>
<accession>A0A0N4UUX2</accession>
<gene>
    <name evidence="1" type="ORF">EVEC_LOCUS920</name>
</gene>
<dbReference type="SUPFAM" id="SSF53822">
    <property type="entry name" value="Periplasmic binding protein-like I"/>
    <property type="match status" value="1"/>
</dbReference>
<dbReference type="GO" id="GO:0007165">
    <property type="term" value="P:signal transduction"/>
    <property type="evidence" value="ECO:0007669"/>
    <property type="project" value="TreeGrafter"/>
</dbReference>
<dbReference type="InterPro" id="IPR052612">
    <property type="entry name" value="ANP_Clearance_Receptor"/>
</dbReference>
<dbReference type="GO" id="GO:0017046">
    <property type="term" value="F:peptide hormone binding"/>
    <property type="evidence" value="ECO:0007669"/>
    <property type="project" value="TreeGrafter"/>
</dbReference>
<dbReference type="PANTHER" id="PTHR44755">
    <property type="entry name" value="NATRIURETIC PEPTIDE RECEPTOR 3-RELATED"/>
    <property type="match status" value="1"/>
</dbReference>
<dbReference type="InterPro" id="IPR028082">
    <property type="entry name" value="Peripla_BP_I"/>
</dbReference>
<keyword evidence="2" id="KW-1185">Reference proteome</keyword>
<dbReference type="Proteomes" id="UP000274131">
    <property type="component" value="Unassembled WGS sequence"/>
</dbReference>
<evidence type="ECO:0000313" key="2">
    <source>
        <dbReference type="Proteomes" id="UP000274131"/>
    </source>
</evidence>
<sequence length="343" mass="38960">MKQFAFLLLNLKLFYVIQPILLTLLLLLLIGNASEAISIKNGRLKINNVSMPLNVLVMLPFKESAYDTFGLVMDTARPAIDKGLERAINHSLIIENQLNFTYMDSKLWEDQVLTERHTAVAMIEAYRQDRLDLMLGLADSYSIATLSKIGAGLGKGIPLITTAGFPAALSSRKSFTFLTRMRGSYDQMAESFYYFVGYDDPYANQTDRPSRKRSNGTRVMPVVEAAVSKLNKEKSKHIMEYKNMTFVYHDKKRAKSAKQHTNPEEMSSHCYFSLYAIKNYFTKNSNFYREVWGSIAPSVAFDEDQDNTTQKLVEVLKRASYTSNGKYVVISCFYSFLSPLVCS</sequence>
<protein>
    <submittedName>
        <fullName evidence="3">ANF_receptor domain-containing protein</fullName>
    </submittedName>
</protein>
<evidence type="ECO:0000313" key="1">
    <source>
        <dbReference type="EMBL" id="VDD85777.1"/>
    </source>
</evidence>
<organism evidence="3">
    <name type="scientific">Enterobius vermicularis</name>
    <name type="common">Human pinworm</name>
    <dbReference type="NCBI Taxonomy" id="51028"/>
    <lineage>
        <taxon>Eukaryota</taxon>
        <taxon>Metazoa</taxon>
        <taxon>Ecdysozoa</taxon>
        <taxon>Nematoda</taxon>
        <taxon>Chromadorea</taxon>
        <taxon>Rhabditida</taxon>
        <taxon>Spirurina</taxon>
        <taxon>Oxyuridomorpha</taxon>
        <taxon>Oxyuroidea</taxon>
        <taxon>Oxyuridae</taxon>
        <taxon>Enterobius</taxon>
    </lineage>
</organism>
<dbReference type="WBParaSite" id="EVEC_0000121201-mRNA-1">
    <property type="protein sequence ID" value="EVEC_0000121201-mRNA-1"/>
    <property type="gene ID" value="EVEC_0000121201"/>
</dbReference>
<dbReference type="OrthoDB" id="5845151at2759"/>
<reference evidence="1 2" key="2">
    <citation type="submission" date="2018-10" db="EMBL/GenBank/DDBJ databases">
        <authorList>
            <consortium name="Pathogen Informatics"/>
        </authorList>
    </citation>
    <scope>NUCLEOTIDE SEQUENCE [LARGE SCALE GENOMIC DNA]</scope>
</reference>
<dbReference type="Gene3D" id="3.40.50.2300">
    <property type="match status" value="1"/>
</dbReference>
<name>A0A0N4UUX2_ENTVE</name>